<dbReference type="InterPro" id="IPR013154">
    <property type="entry name" value="ADH-like_N"/>
</dbReference>
<dbReference type="InterPro" id="IPR011032">
    <property type="entry name" value="GroES-like_sf"/>
</dbReference>
<dbReference type="SUPFAM" id="SSF50129">
    <property type="entry name" value="GroES-like"/>
    <property type="match status" value="1"/>
</dbReference>
<feature type="domain" description="Enoyl reductase (ER)" evidence="4">
    <location>
        <begin position="10"/>
        <end position="321"/>
    </location>
</feature>
<dbReference type="Pfam" id="PF08240">
    <property type="entry name" value="ADH_N"/>
    <property type="match status" value="1"/>
</dbReference>
<evidence type="ECO:0000313" key="5">
    <source>
        <dbReference type="EMBL" id="GAA0491302.1"/>
    </source>
</evidence>
<evidence type="ECO:0000256" key="3">
    <source>
        <dbReference type="SAM" id="MobiDB-lite"/>
    </source>
</evidence>
<dbReference type="EMBL" id="BAAABY010000048">
    <property type="protein sequence ID" value="GAA0491302.1"/>
    <property type="molecule type" value="Genomic_DNA"/>
</dbReference>
<evidence type="ECO:0000259" key="4">
    <source>
        <dbReference type="SMART" id="SM00829"/>
    </source>
</evidence>
<dbReference type="InterPro" id="IPR013149">
    <property type="entry name" value="ADH-like_C"/>
</dbReference>
<evidence type="ECO:0000256" key="2">
    <source>
        <dbReference type="ARBA" id="ARBA00023002"/>
    </source>
</evidence>
<keyword evidence="6" id="KW-1185">Reference proteome</keyword>
<keyword evidence="1" id="KW-0521">NADP</keyword>
<evidence type="ECO:0000256" key="1">
    <source>
        <dbReference type="ARBA" id="ARBA00022857"/>
    </source>
</evidence>
<dbReference type="SMART" id="SM00829">
    <property type="entry name" value="PKS_ER"/>
    <property type="match status" value="1"/>
</dbReference>
<proteinExistence type="predicted"/>
<feature type="region of interest" description="Disordered" evidence="3">
    <location>
        <begin position="322"/>
        <end position="342"/>
    </location>
</feature>
<comment type="caution">
    <text evidence="5">The sequence shown here is derived from an EMBL/GenBank/DDBJ whole genome shotgun (WGS) entry which is preliminary data.</text>
</comment>
<name>A0ABN1B6G8_9ACTN</name>
<dbReference type="PANTHER" id="PTHR48106:SF13">
    <property type="entry name" value="QUINONE OXIDOREDUCTASE-RELATED"/>
    <property type="match status" value="1"/>
</dbReference>
<reference evidence="5 6" key="1">
    <citation type="journal article" date="2019" name="Int. J. Syst. Evol. Microbiol.">
        <title>The Global Catalogue of Microorganisms (GCM) 10K type strain sequencing project: providing services to taxonomists for standard genome sequencing and annotation.</title>
        <authorList>
            <consortium name="The Broad Institute Genomics Platform"/>
            <consortium name="The Broad Institute Genome Sequencing Center for Infectious Disease"/>
            <person name="Wu L."/>
            <person name="Ma J."/>
        </authorList>
    </citation>
    <scope>NUCLEOTIDE SEQUENCE [LARGE SCALE GENOMIC DNA]</scope>
    <source>
        <strain evidence="5 6">JCM 4805</strain>
    </source>
</reference>
<dbReference type="Gene3D" id="3.40.50.720">
    <property type="entry name" value="NAD(P)-binding Rossmann-like Domain"/>
    <property type="match status" value="1"/>
</dbReference>
<dbReference type="SUPFAM" id="SSF51735">
    <property type="entry name" value="NAD(P)-binding Rossmann-fold domains"/>
    <property type="match status" value="1"/>
</dbReference>
<dbReference type="InterPro" id="IPR036291">
    <property type="entry name" value="NAD(P)-bd_dom_sf"/>
</dbReference>
<dbReference type="CDD" id="cd05286">
    <property type="entry name" value="QOR2"/>
    <property type="match status" value="1"/>
</dbReference>
<protein>
    <submittedName>
        <fullName evidence="5">Quinone oxidoreductase</fullName>
    </submittedName>
</protein>
<evidence type="ECO:0000313" key="6">
    <source>
        <dbReference type="Proteomes" id="UP001500909"/>
    </source>
</evidence>
<gene>
    <name evidence="5" type="ORF">GCM10010361_65690</name>
</gene>
<dbReference type="PANTHER" id="PTHR48106">
    <property type="entry name" value="QUINONE OXIDOREDUCTASE PIG3-RELATED"/>
    <property type="match status" value="1"/>
</dbReference>
<dbReference type="Pfam" id="PF00107">
    <property type="entry name" value="ADH_zinc_N"/>
    <property type="match status" value="1"/>
</dbReference>
<dbReference type="InterPro" id="IPR020843">
    <property type="entry name" value="ER"/>
</dbReference>
<dbReference type="InterPro" id="IPR047618">
    <property type="entry name" value="QOR-like"/>
</dbReference>
<dbReference type="Gene3D" id="3.90.180.10">
    <property type="entry name" value="Medium-chain alcohol dehydrogenases, catalytic domain"/>
    <property type="match status" value="1"/>
</dbReference>
<organism evidence="5 6">
    <name type="scientific">Streptomyces olivaceiscleroticus</name>
    <dbReference type="NCBI Taxonomy" id="68245"/>
    <lineage>
        <taxon>Bacteria</taxon>
        <taxon>Bacillati</taxon>
        <taxon>Actinomycetota</taxon>
        <taxon>Actinomycetes</taxon>
        <taxon>Kitasatosporales</taxon>
        <taxon>Streptomycetaceae</taxon>
        <taxon>Streptomyces</taxon>
    </lineage>
</organism>
<keyword evidence="2" id="KW-0560">Oxidoreductase</keyword>
<dbReference type="Proteomes" id="UP001500909">
    <property type="component" value="Unassembled WGS sequence"/>
</dbReference>
<sequence length="342" mass="36135">MQAVVVERFGGPEVLTVQDLPAPTPGPGEIVVRTSAIGVNFKDIYEREGRAAKPTPFIPGSEAAGRVLSVGPDTSDFAPGDRVAFWSAPGSYAEQVRLPARAAVPVPDDVSDEEAAALLLQGLTAHYLITSTYSAAEGETALVHAAAGGLGQLLTRLLSRRGVRVFGTVSTQEKAVAAKAAGVHDVVVVNDDTNVGSSLQDLVRGRGVDVVYDGVGRTTFEASLKVLRPRGTYVLVGAASGPVDPISPQDLAAHGSLFLTRPTLVDHATERSELLDRAHELFTWLRRGDVEPSIGGRYRLADAATAHTALQLRRSTGKLLLFPERSESRPEPAPSAAPTSRR</sequence>
<accession>A0ABN1B6G8</accession>